<keyword evidence="3 6" id="KW-0812">Transmembrane</keyword>
<comment type="caution">
    <text evidence="8">The sequence shown here is derived from an EMBL/GenBank/DDBJ whole genome shotgun (WGS) entry which is preliminary data.</text>
</comment>
<evidence type="ECO:0000256" key="2">
    <source>
        <dbReference type="ARBA" id="ARBA00022475"/>
    </source>
</evidence>
<accession>A0ABP4QJF6</accession>
<evidence type="ECO:0000259" key="7">
    <source>
        <dbReference type="Pfam" id="PF06271"/>
    </source>
</evidence>
<keyword evidence="5 6" id="KW-0472">Membrane</keyword>
<evidence type="ECO:0000256" key="5">
    <source>
        <dbReference type="ARBA" id="ARBA00023136"/>
    </source>
</evidence>
<evidence type="ECO:0000313" key="8">
    <source>
        <dbReference type="EMBL" id="GAA1612121.1"/>
    </source>
</evidence>
<protein>
    <recommendedName>
        <fullName evidence="7">RDD domain-containing protein</fullName>
    </recommendedName>
</protein>
<evidence type="ECO:0000256" key="4">
    <source>
        <dbReference type="ARBA" id="ARBA00022989"/>
    </source>
</evidence>
<feature type="transmembrane region" description="Helical" evidence="6">
    <location>
        <begin position="49"/>
        <end position="70"/>
    </location>
</feature>
<name>A0ABP4QJF6_9ACTN</name>
<evidence type="ECO:0000256" key="1">
    <source>
        <dbReference type="ARBA" id="ARBA00004651"/>
    </source>
</evidence>
<feature type="transmembrane region" description="Helical" evidence="6">
    <location>
        <begin position="12"/>
        <end position="37"/>
    </location>
</feature>
<dbReference type="Pfam" id="PF06271">
    <property type="entry name" value="RDD"/>
    <property type="match status" value="1"/>
</dbReference>
<feature type="domain" description="RDD" evidence="7">
    <location>
        <begin position="5"/>
        <end position="141"/>
    </location>
</feature>
<organism evidence="8 9">
    <name type="scientific">Kribbella karoonensis</name>
    <dbReference type="NCBI Taxonomy" id="324851"/>
    <lineage>
        <taxon>Bacteria</taxon>
        <taxon>Bacillati</taxon>
        <taxon>Actinomycetota</taxon>
        <taxon>Actinomycetes</taxon>
        <taxon>Propionibacteriales</taxon>
        <taxon>Kribbellaceae</taxon>
        <taxon>Kribbella</taxon>
    </lineage>
</organism>
<dbReference type="EMBL" id="BAAAND010000012">
    <property type="protein sequence ID" value="GAA1612121.1"/>
    <property type="molecule type" value="Genomic_DNA"/>
</dbReference>
<evidence type="ECO:0000256" key="6">
    <source>
        <dbReference type="SAM" id="Phobius"/>
    </source>
</evidence>
<dbReference type="Proteomes" id="UP001500190">
    <property type="component" value="Unassembled WGS sequence"/>
</dbReference>
<dbReference type="InterPro" id="IPR010432">
    <property type="entry name" value="RDD"/>
</dbReference>
<dbReference type="RefSeq" id="WP_344200336.1">
    <property type="nucleotide sequence ID" value="NZ_BAAAND010000012.1"/>
</dbReference>
<evidence type="ECO:0000313" key="9">
    <source>
        <dbReference type="Proteomes" id="UP001500190"/>
    </source>
</evidence>
<sequence length="148" mass="16047">MPPLADWLPRVGASLIDGLITGVPILLGYGAMIGAAISQSANDSADDSMPPLVGIVFLVCFAASLGLGLWNRVFRQGKTGQSVGKSVLHLRLVDSRTGQPIGAGRAFLREFLSGIFNNACFFDSLWPLWDDQKQTWHDKVVNTYVVRT</sequence>
<dbReference type="PANTHER" id="PTHR36115">
    <property type="entry name" value="PROLINE-RICH ANTIGEN HOMOLOG-RELATED"/>
    <property type="match status" value="1"/>
</dbReference>
<keyword evidence="9" id="KW-1185">Reference proteome</keyword>
<comment type="subcellular location">
    <subcellularLocation>
        <location evidence="1">Cell membrane</location>
        <topology evidence="1">Multi-pass membrane protein</topology>
    </subcellularLocation>
</comment>
<dbReference type="InterPro" id="IPR051791">
    <property type="entry name" value="Pra-immunoreactive"/>
</dbReference>
<gene>
    <name evidence="8" type="ORF">GCM10009742_73980</name>
</gene>
<proteinExistence type="predicted"/>
<reference evidence="9" key="1">
    <citation type="journal article" date="2019" name="Int. J. Syst. Evol. Microbiol.">
        <title>The Global Catalogue of Microorganisms (GCM) 10K type strain sequencing project: providing services to taxonomists for standard genome sequencing and annotation.</title>
        <authorList>
            <consortium name="The Broad Institute Genomics Platform"/>
            <consortium name="The Broad Institute Genome Sequencing Center for Infectious Disease"/>
            <person name="Wu L."/>
            <person name="Ma J."/>
        </authorList>
    </citation>
    <scope>NUCLEOTIDE SEQUENCE [LARGE SCALE GENOMIC DNA]</scope>
    <source>
        <strain evidence="9">JCM 14304</strain>
    </source>
</reference>
<keyword evidence="4 6" id="KW-1133">Transmembrane helix</keyword>
<keyword evidence="2" id="KW-1003">Cell membrane</keyword>
<evidence type="ECO:0000256" key="3">
    <source>
        <dbReference type="ARBA" id="ARBA00022692"/>
    </source>
</evidence>